<keyword evidence="3" id="KW-1185">Reference proteome</keyword>
<gene>
    <name evidence="2" type="ORF">N7493_000783</name>
</gene>
<proteinExistence type="predicted"/>
<dbReference type="AlphaFoldDB" id="A0AAD6HWZ7"/>
<reference evidence="2" key="2">
    <citation type="submission" date="2023-01" db="EMBL/GenBank/DDBJ databases">
        <authorList>
            <person name="Petersen C."/>
        </authorList>
    </citation>
    <scope>NUCLEOTIDE SEQUENCE</scope>
    <source>
        <strain evidence="2">IBT 17514</strain>
    </source>
</reference>
<evidence type="ECO:0000313" key="3">
    <source>
        <dbReference type="Proteomes" id="UP001215712"/>
    </source>
</evidence>
<sequence length="97" mass="10764">MWSLSSSSQGSRKSTRLVNRIEQANQQEKELPQTVGEIDTGEPERASSAPVDHESDSDFRLSPRKAPGKYTYTDIDSSAGYTLYHQTHHSTHTAPTS</sequence>
<feature type="region of interest" description="Disordered" evidence="1">
    <location>
        <begin position="1"/>
        <end position="66"/>
    </location>
</feature>
<evidence type="ECO:0000256" key="1">
    <source>
        <dbReference type="SAM" id="MobiDB-lite"/>
    </source>
</evidence>
<name>A0AAD6HWZ7_9EURO</name>
<accession>A0AAD6HWZ7</accession>
<evidence type="ECO:0000313" key="2">
    <source>
        <dbReference type="EMBL" id="KAJ5740911.1"/>
    </source>
</evidence>
<reference evidence="2" key="1">
    <citation type="journal article" date="2023" name="IMA Fungus">
        <title>Comparative genomic study of the Penicillium genus elucidates a diverse pangenome and 15 lateral gene transfer events.</title>
        <authorList>
            <person name="Petersen C."/>
            <person name="Sorensen T."/>
            <person name="Nielsen M.R."/>
            <person name="Sondergaard T.E."/>
            <person name="Sorensen J.L."/>
            <person name="Fitzpatrick D.A."/>
            <person name="Frisvad J.C."/>
            <person name="Nielsen K.L."/>
        </authorList>
    </citation>
    <scope>NUCLEOTIDE SEQUENCE</scope>
    <source>
        <strain evidence="2">IBT 17514</strain>
    </source>
</reference>
<dbReference type="Proteomes" id="UP001215712">
    <property type="component" value="Unassembled WGS sequence"/>
</dbReference>
<dbReference type="EMBL" id="JAQJAN010000001">
    <property type="protein sequence ID" value="KAJ5740911.1"/>
    <property type="molecule type" value="Genomic_DNA"/>
</dbReference>
<protein>
    <submittedName>
        <fullName evidence="2">Uncharacterized protein</fullName>
    </submittedName>
</protein>
<comment type="caution">
    <text evidence="2">The sequence shown here is derived from an EMBL/GenBank/DDBJ whole genome shotgun (WGS) entry which is preliminary data.</text>
</comment>
<feature type="compositionally biased region" description="Low complexity" evidence="1">
    <location>
        <begin position="1"/>
        <end position="12"/>
    </location>
</feature>
<organism evidence="2 3">
    <name type="scientific">Penicillium malachiteum</name>
    <dbReference type="NCBI Taxonomy" id="1324776"/>
    <lineage>
        <taxon>Eukaryota</taxon>
        <taxon>Fungi</taxon>
        <taxon>Dikarya</taxon>
        <taxon>Ascomycota</taxon>
        <taxon>Pezizomycotina</taxon>
        <taxon>Eurotiomycetes</taxon>
        <taxon>Eurotiomycetidae</taxon>
        <taxon>Eurotiales</taxon>
        <taxon>Aspergillaceae</taxon>
        <taxon>Penicillium</taxon>
    </lineage>
</organism>
<feature type="compositionally biased region" description="Basic and acidic residues" evidence="1">
    <location>
        <begin position="51"/>
        <end position="61"/>
    </location>
</feature>